<dbReference type="GO" id="GO:0005886">
    <property type="term" value="C:plasma membrane"/>
    <property type="evidence" value="ECO:0007669"/>
    <property type="project" value="TreeGrafter"/>
</dbReference>
<dbReference type="PANTHER" id="PTHR46320:SF1">
    <property type="entry name" value="GLYCEROPHOSPHODIESTER PHOSPHODIESTERASE 1"/>
    <property type="match status" value="1"/>
</dbReference>
<dbReference type="EMBL" id="PYLS01000005">
    <property type="protein sequence ID" value="PST83695.1"/>
    <property type="molecule type" value="Genomic_DNA"/>
</dbReference>
<evidence type="ECO:0000313" key="3">
    <source>
        <dbReference type="EMBL" id="PST83695.1"/>
    </source>
</evidence>
<dbReference type="Pfam" id="PF03009">
    <property type="entry name" value="GDPD"/>
    <property type="match status" value="1"/>
</dbReference>
<evidence type="ECO:0000259" key="2">
    <source>
        <dbReference type="PROSITE" id="PS51704"/>
    </source>
</evidence>
<dbReference type="Gene3D" id="3.20.20.190">
    <property type="entry name" value="Phosphatidylinositol (PI) phosphodiesterase"/>
    <property type="match status" value="1"/>
</dbReference>
<dbReference type="InterPro" id="IPR032160">
    <property type="entry name" value="DUF4996"/>
</dbReference>
<proteinExistence type="predicted"/>
<keyword evidence="4" id="KW-1185">Reference proteome</keyword>
<dbReference type="GO" id="GO:0008889">
    <property type="term" value="F:glycerophosphodiester phosphodiesterase activity"/>
    <property type="evidence" value="ECO:0007669"/>
    <property type="project" value="TreeGrafter"/>
</dbReference>
<accession>A0A2T3HMM7</accession>
<dbReference type="InterPro" id="IPR030395">
    <property type="entry name" value="GP_PDE_dom"/>
</dbReference>
<dbReference type="AlphaFoldDB" id="A0A2T3HMM7"/>
<dbReference type="Proteomes" id="UP000240912">
    <property type="component" value="Unassembled WGS sequence"/>
</dbReference>
<feature type="domain" description="GP-PDE" evidence="2">
    <location>
        <begin position="40"/>
        <end position="297"/>
    </location>
</feature>
<dbReference type="CDD" id="cd08566">
    <property type="entry name" value="GDPD_AtGDE_like"/>
    <property type="match status" value="1"/>
</dbReference>
<feature type="chain" id="PRO_5015691116" evidence="1">
    <location>
        <begin position="25"/>
        <end position="297"/>
    </location>
</feature>
<gene>
    <name evidence="3" type="ORF">C7T94_14305</name>
</gene>
<dbReference type="PROSITE" id="PS51704">
    <property type="entry name" value="GP_PDE"/>
    <property type="match status" value="1"/>
</dbReference>
<dbReference type="InterPro" id="IPR017946">
    <property type="entry name" value="PLC-like_Pdiesterase_TIM-brl"/>
</dbReference>
<dbReference type="PANTHER" id="PTHR46320">
    <property type="entry name" value="GLYCEROPHOSPHODIESTER PHOSPHODIESTERASE 1"/>
    <property type="match status" value="1"/>
</dbReference>
<dbReference type="Pfam" id="PF16387">
    <property type="entry name" value="DUF4996"/>
    <property type="match status" value="1"/>
</dbReference>
<feature type="signal peptide" evidence="1">
    <location>
        <begin position="1"/>
        <end position="24"/>
    </location>
</feature>
<evidence type="ECO:0000256" key="1">
    <source>
        <dbReference type="SAM" id="SignalP"/>
    </source>
</evidence>
<comment type="caution">
    <text evidence="3">The sequence shown here is derived from an EMBL/GenBank/DDBJ whole genome shotgun (WGS) entry which is preliminary data.</text>
</comment>
<dbReference type="RefSeq" id="WP_107215957.1">
    <property type="nucleotide sequence ID" value="NZ_KZ686269.1"/>
</dbReference>
<reference evidence="3 4" key="1">
    <citation type="submission" date="2018-03" db="EMBL/GenBank/DDBJ databases">
        <authorList>
            <person name="Keele B.F."/>
        </authorList>
    </citation>
    <scope>NUCLEOTIDE SEQUENCE [LARGE SCALE GENOMIC DNA]</scope>
    <source>
        <strain evidence="3 4">YL28-9</strain>
    </source>
</reference>
<dbReference type="OrthoDB" id="384721at2"/>
<keyword evidence="1" id="KW-0732">Signal</keyword>
<dbReference type="GO" id="GO:0070291">
    <property type="term" value="P:N-acylethanolamine metabolic process"/>
    <property type="evidence" value="ECO:0007669"/>
    <property type="project" value="TreeGrafter"/>
</dbReference>
<dbReference type="SUPFAM" id="SSF51695">
    <property type="entry name" value="PLC-like phosphodiesterases"/>
    <property type="match status" value="1"/>
</dbReference>
<protein>
    <submittedName>
        <fullName evidence="3">Glycerophosphodiester phosphodiesterase</fullName>
    </submittedName>
</protein>
<evidence type="ECO:0000313" key="4">
    <source>
        <dbReference type="Proteomes" id="UP000240912"/>
    </source>
</evidence>
<dbReference type="GO" id="GO:0006580">
    <property type="term" value="P:ethanolamine metabolic process"/>
    <property type="evidence" value="ECO:0007669"/>
    <property type="project" value="TreeGrafter"/>
</dbReference>
<sequence length="297" mass="33360">MKNFFLSVLLALFTAGAFGQSAQAVKAKMAALFDPSASQPLVCAHRGDWRNTPENSIQALRNCVAMGVDIMELDLKKTKDGHLIVMHDKTIDRTVKGKGKPEDLTFAEIKAMWLRNGTGHATTHRVPGFEEMMAEAKDKIIVNIDKGYEYFDDVIAVLRKTGTMHQAILSVTKNLPYDSVLKAHPGIPAELVLMPVIDLADHEAAAMLQSYKVRKNVVYQFDFKDDHSPLLARVGELRKQRYGVWFNSIWPELSGGHHDDLAVEGNQPDQAWGWMKRMNVSVIQTDRPAALLQYFKR</sequence>
<name>A0A2T3HMM7_9SPHI</name>
<dbReference type="GO" id="GO:0006644">
    <property type="term" value="P:phospholipid metabolic process"/>
    <property type="evidence" value="ECO:0007669"/>
    <property type="project" value="TreeGrafter"/>
</dbReference>
<organism evidence="3 4">
    <name type="scientific">Pedobacter yulinensis</name>
    <dbReference type="NCBI Taxonomy" id="2126353"/>
    <lineage>
        <taxon>Bacteria</taxon>
        <taxon>Pseudomonadati</taxon>
        <taxon>Bacteroidota</taxon>
        <taxon>Sphingobacteriia</taxon>
        <taxon>Sphingobacteriales</taxon>
        <taxon>Sphingobacteriaceae</taxon>
        <taxon>Pedobacter</taxon>
    </lineage>
</organism>